<evidence type="ECO:0000313" key="1">
    <source>
        <dbReference type="EMBL" id="SVE03436.1"/>
    </source>
</evidence>
<dbReference type="AlphaFoldDB" id="A0A383A6D8"/>
<proteinExistence type="predicted"/>
<reference evidence="1" key="1">
    <citation type="submission" date="2018-05" db="EMBL/GenBank/DDBJ databases">
        <authorList>
            <person name="Lanie J.A."/>
            <person name="Ng W.-L."/>
            <person name="Kazmierczak K.M."/>
            <person name="Andrzejewski T.M."/>
            <person name="Davidsen T.M."/>
            <person name="Wayne K.J."/>
            <person name="Tettelin H."/>
            <person name="Glass J.I."/>
            <person name="Rusch D."/>
            <person name="Podicherti R."/>
            <person name="Tsui H.-C.T."/>
            <person name="Winkler M.E."/>
        </authorList>
    </citation>
    <scope>NUCLEOTIDE SEQUENCE</scope>
</reference>
<name>A0A383A6D8_9ZZZZ</name>
<protein>
    <submittedName>
        <fullName evidence="1">Uncharacterized protein</fullName>
    </submittedName>
</protein>
<organism evidence="1">
    <name type="scientific">marine metagenome</name>
    <dbReference type="NCBI Taxonomy" id="408172"/>
    <lineage>
        <taxon>unclassified sequences</taxon>
        <taxon>metagenomes</taxon>
        <taxon>ecological metagenomes</taxon>
    </lineage>
</organism>
<dbReference type="EMBL" id="UINC01189654">
    <property type="protein sequence ID" value="SVE03436.1"/>
    <property type="molecule type" value="Genomic_DNA"/>
</dbReference>
<sequence>TSDLHVPNVARYQLRYAPTMGIILWSSTPHYQELNSYDLLPNNLLTVRKGYSSIH</sequence>
<accession>A0A383A6D8</accession>
<feature type="non-terminal residue" evidence="1">
    <location>
        <position position="1"/>
    </location>
</feature>
<gene>
    <name evidence="1" type="ORF">METZ01_LOCUS456290</name>
</gene>